<dbReference type="PROSITE" id="PS51257">
    <property type="entry name" value="PROKAR_LIPOPROTEIN"/>
    <property type="match status" value="1"/>
</dbReference>
<evidence type="ECO:0000256" key="1">
    <source>
        <dbReference type="SAM" id="SignalP"/>
    </source>
</evidence>
<dbReference type="SUPFAM" id="SSF51445">
    <property type="entry name" value="(Trans)glycosidases"/>
    <property type="match status" value="1"/>
</dbReference>
<keyword evidence="1" id="KW-0732">Signal</keyword>
<dbReference type="RefSeq" id="WP_010262648.1">
    <property type="nucleotide sequence ID" value="NZ_CAEG01000011.1"/>
</dbReference>
<evidence type="ECO:0008006" key="4">
    <source>
        <dbReference type="Google" id="ProtNLM"/>
    </source>
</evidence>
<dbReference type="Gene3D" id="3.20.20.80">
    <property type="entry name" value="Glycosidases"/>
    <property type="match status" value="1"/>
</dbReference>
<keyword evidence="3" id="KW-1185">Reference proteome</keyword>
<accession>A0A1H4CCU0</accession>
<feature type="signal peptide" evidence="1">
    <location>
        <begin position="1"/>
        <end position="20"/>
    </location>
</feature>
<proteinExistence type="predicted"/>
<dbReference type="InterPro" id="IPR017853">
    <property type="entry name" value="GH"/>
</dbReference>
<organism evidence="2 3">
    <name type="scientific">Alistipes timonensis JC136</name>
    <dbReference type="NCBI Taxonomy" id="1033731"/>
    <lineage>
        <taxon>Bacteria</taxon>
        <taxon>Pseudomonadati</taxon>
        <taxon>Bacteroidota</taxon>
        <taxon>Bacteroidia</taxon>
        <taxon>Bacteroidales</taxon>
        <taxon>Rikenellaceae</taxon>
        <taxon>Alistipes</taxon>
    </lineage>
</organism>
<gene>
    <name evidence="2" type="ORF">SAMN05444145_104262</name>
</gene>
<dbReference type="STRING" id="1033731.SAMN05444145_104262"/>
<protein>
    <recommendedName>
        <fullName evidence="4">Cellulase (Glycosyl hydrolase family 5)</fullName>
    </recommendedName>
</protein>
<dbReference type="EMBL" id="FNRI01000004">
    <property type="protein sequence ID" value="SEA58158.1"/>
    <property type="molecule type" value="Genomic_DNA"/>
</dbReference>
<dbReference type="Proteomes" id="UP000183253">
    <property type="component" value="Unassembled WGS sequence"/>
</dbReference>
<sequence length="493" mass="54619">MKNFGNLLLACVAALLGACAGESAGKCDVVVRIDADSVVNRGYIGNGVQWDPYALDYGKGRVEISDADWEKLYDRLDFMRPAFIRVMTNTTSVVRDGRLDPGRGFEHLAHILDYCRSRGVTVMFGDWGGSLMDARAGTVNYPLLDHAAAYVAWLVGEKGYDCIRYYNLVNEPNGFWSAADGDFDLWAKAVGYFRGRLDAEGLDGKVELVGPDAAIWGPEEAWWVSRSRDELGGCIGLYDIHTYPSKCTVNSGEYARILQAYRKEVPAGRKIVMGEIGFKFVEPADSLLQAENLRRAAAHPNASTDDSQMFVYDWMYGTDMADALFQTVEAGYSGCIAWMLDDAMHCKEAPDKLKIWGFWNIFGDEIFGAGEECVRPWYYAWSLLCRTLRPGSDFCAVDVRGAAGVRAVAAVKDGQRTVAVVNVSREPRHVRIESSGWGRLEGVVRYRYGEGLMRTEGDHVLLPDAADLKIDLATGAEYELPGESMILLTEQNN</sequence>
<evidence type="ECO:0000313" key="3">
    <source>
        <dbReference type="Proteomes" id="UP000183253"/>
    </source>
</evidence>
<name>A0A1H4CCU0_9BACT</name>
<reference evidence="2 3" key="1">
    <citation type="submission" date="2016-10" db="EMBL/GenBank/DDBJ databases">
        <authorList>
            <person name="de Groot N.N."/>
        </authorList>
    </citation>
    <scope>NUCLEOTIDE SEQUENCE [LARGE SCALE GENOMIC DNA]</scope>
    <source>
        <strain evidence="2 3">DSM 25383</strain>
    </source>
</reference>
<feature type="chain" id="PRO_5010289098" description="Cellulase (Glycosyl hydrolase family 5)" evidence="1">
    <location>
        <begin position="21"/>
        <end position="493"/>
    </location>
</feature>
<evidence type="ECO:0000313" key="2">
    <source>
        <dbReference type="EMBL" id="SEA58158.1"/>
    </source>
</evidence>
<dbReference type="AlphaFoldDB" id="A0A1H4CCU0"/>